<sequence length="160" mass="18046">MRIRPYVRHDLARLTALTIETFRPYYEDTFRPLVGELVFATEHGHWRDDYRAQVAALHDPAHHRFVAVAEVRGLIAGYVAWRVDPARENAEVTILAVDAGHRRGRIATALCEHAFGEMRQLGARVVEIGTGGDLFHAPARALYERLGCVAVPAAVYYREL</sequence>
<dbReference type="InterPro" id="IPR016181">
    <property type="entry name" value="Acyl_CoA_acyltransferase"/>
</dbReference>
<keyword evidence="2" id="KW-0012">Acyltransferase</keyword>
<dbReference type="Gene3D" id="3.40.630.30">
    <property type="match status" value="1"/>
</dbReference>
<keyword evidence="1 4" id="KW-0808">Transferase</keyword>
<dbReference type="PROSITE" id="PS51186">
    <property type="entry name" value="GNAT"/>
    <property type="match status" value="1"/>
</dbReference>
<protein>
    <submittedName>
        <fullName evidence="4">GNAT family N-acetyltransferase</fullName>
    </submittedName>
</protein>
<dbReference type="EMBL" id="QUAK01000239">
    <property type="protein sequence ID" value="RFU82227.1"/>
    <property type="molecule type" value="Genomic_DNA"/>
</dbReference>
<dbReference type="PANTHER" id="PTHR43877:SF1">
    <property type="entry name" value="ACETYLTRANSFERASE"/>
    <property type="match status" value="1"/>
</dbReference>
<dbReference type="PANTHER" id="PTHR43877">
    <property type="entry name" value="AMINOALKYLPHOSPHONATE N-ACETYLTRANSFERASE-RELATED-RELATED"/>
    <property type="match status" value="1"/>
</dbReference>
<dbReference type="InterPro" id="IPR000182">
    <property type="entry name" value="GNAT_dom"/>
</dbReference>
<dbReference type="InterPro" id="IPR050832">
    <property type="entry name" value="Bact_Acetyltransf"/>
</dbReference>
<dbReference type="RefSeq" id="WP_128559961.1">
    <property type="nucleotide sequence ID" value="NZ_QUAK01000239.1"/>
</dbReference>
<dbReference type="OrthoDB" id="9803233at2"/>
<dbReference type="Pfam" id="PF00583">
    <property type="entry name" value="Acetyltransf_1"/>
    <property type="match status" value="1"/>
</dbReference>
<evidence type="ECO:0000259" key="3">
    <source>
        <dbReference type="PROSITE" id="PS51186"/>
    </source>
</evidence>
<evidence type="ECO:0000256" key="2">
    <source>
        <dbReference type="ARBA" id="ARBA00023315"/>
    </source>
</evidence>
<dbReference type="CDD" id="cd04301">
    <property type="entry name" value="NAT_SF"/>
    <property type="match status" value="1"/>
</dbReference>
<comment type="caution">
    <text evidence="4">The sequence shown here is derived from an EMBL/GenBank/DDBJ whole genome shotgun (WGS) entry which is preliminary data.</text>
</comment>
<dbReference type="SUPFAM" id="SSF55729">
    <property type="entry name" value="Acyl-CoA N-acyltransferases (Nat)"/>
    <property type="match status" value="1"/>
</dbReference>
<evidence type="ECO:0000313" key="4">
    <source>
        <dbReference type="EMBL" id="RFU82227.1"/>
    </source>
</evidence>
<evidence type="ECO:0000313" key="5">
    <source>
        <dbReference type="Proteomes" id="UP000263094"/>
    </source>
</evidence>
<gene>
    <name evidence="4" type="ORF">DY218_33640</name>
</gene>
<proteinExistence type="predicted"/>
<name>A0A372LW25_9ACTN</name>
<organism evidence="4 5">
    <name type="scientific">Streptomyces triticagri</name>
    <dbReference type="NCBI Taxonomy" id="2293568"/>
    <lineage>
        <taxon>Bacteria</taxon>
        <taxon>Bacillati</taxon>
        <taxon>Actinomycetota</taxon>
        <taxon>Actinomycetes</taxon>
        <taxon>Kitasatosporales</taxon>
        <taxon>Streptomycetaceae</taxon>
        <taxon>Streptomyces</taxon>
    </lineage>
</organism>
<keyword evidence="5" id="KW-1185">Reference proteome</keyword>
<dbReference type="AlphaFoldDB" id="A0A372LW25"/>
<dbReference type="GO" id="GO:0016747">
    <property type="term" value="F:acyltransferase activity, transferring groups other than amino-acyl groups"/>
    <property type="evidence" value="ECO:0007669"/>
    <property type="project" value="InterPro"/>
</dbReference>
<evidence type="ECO:0000256" key="1">
    <source>
        <dbReference type="ARBA" id="ARBA00022679"/>
    </source>
</evidence>
<feature type="domain" description="N-acetyltransferase" evidence="3">
    <location>
        <begin position="1"/>
        <end position="160"/>
    </location>
</feature>
<reference evidence="4 5" key="1">
    <citation type="submission" date="2018-08" db="EMBL/GenBank/DDBJ databases">
        <title>Isolation, diversity and antifungal activity of Actinobacteria from wheat.</title>
        <authorList>
            <person name="Han C."/>
        </authorList>
    </citation>
    <scope>NUCLEOTIDE SEQUENCE [LARGE SCALE GENOMIC DNA]</scope>
    <source>
        <strain evidence="4 5">NEAU-YY421</strain>
    </source>
</reference>
<dbReference type="Proteomes" id="UP000263094">
    <property type="component" value="Unassembled WGS sequence"/>
</dbReference>
<accession>A0A372LW25</accession>